<sequence length="209" mass="23762">MEEKIVELYSYWGVPLKNKFVDQNSDVLAVIIPGIGYTLDRSVMDYSRELVIEKGYDVLGIEFGFQVLRKSLDVKTEFNIMAKESGEVLNEVLNKKYKRIIFIGKSVGTEVQNILGDNIKSIEIVHIYLTPVDRTVEQGIKHNSLVITGSKDHLITRENVNKIRRDETVTLVEIEGADHSLNHSEGVMKSIETLQTTIKSELDFLDSLY</sequence>
<dbReference type="InterPro" id="IPR017018">
    <property type="entry name" value="UCP033634"/>
</dbReference>
<protein>
    <submittedName>
        <fullName evidence="2">Predicted hydrolase of the alpha/beta-hydrolase fold</fullName>
    </submittedName>
</protein>
<dbReference type="ESTHER" id="9clot-a0a1m4xxl0">
    <property type="family name" value="UCP033634"/>
</dbReference>
<dbReference type="SUPFAM" id="SSF53474">
    <property type="entry name" value="alpha/beta-Hydrolases"/>
    <property type="match status" value="1"/>
</dbReference>
<reference evidence="2 3" key="1">
    <citation type="submission" date="2016-11" db="EMBL/GenBank/DDBJ databases">
        <authorList>
            <person name="Jaros S."/>
            <person name="Januszkiewicz K."/>
            <person name="Wedrychowicz H."/>
        </authorList>
    </citation>
    <scope>NUCLEOTIDE SEQUENCE [LARGE SCALE GENOMIC DNA]</scope>
    <source>
        <strain evidence="2 3">DSM 2631</strain>
    </source>
</reference>
<organism evidence="2 3">
    <name type="scientific">Clostridium fallax</name>
    <dbReference type="NCBI Taxonomy" id="1533"/>
    <lineage>
        <taxon>Bacteria</taxon>
        <taxon>Bacillati</taxon>
        <taxon>Bacillota</taxon>
        <taxon>Clostridia</taxon>
        <taxon>Eubacteriales</taxon>
        <taxon>Clostridiaceae</taxon>
        <taxon>Clostridium</taxon>
    </lineage>
</organism>
<dbReference type="InterPro" id="IPR046879">
    <property type="entry name" value="KANL3/Tex30_Abhydrolase"/>
</dbReference>
<dbReference type="Proteomes" id="UP000184035">
    <property type="component" value="Unassembled WGS sequence"/>
</dbReference>
<dbReference type="InterPro" id="IPR029058">
    <property type="entry name" value="AB_hydrolase_fold"/>
</dbReference>
<evidence type="ECO:0000313" key="3">
    <source>
        <dbReference type="Proteomes" id="UP000184035"/>
    </source>
</evidence>
<dbReference type="RefSeq" id="WP_072896912.1">
    <property type="nucleotide sequence ID" value="NZ_FQVM01000022.1"/>
</dbReference>
<gene>
    <name evidence="2" type="ORF">SAMN05443638_1223</name>
</gene>
<name>A0A1M4XXL0_9CLOT</name>
<dbReference type="AlphaFoldDB" id="A0A1M4XXL0"/>
<dbReference type="Gene3D" id="3.40.50.1820">
    <property type="entry name" value="alpha/beta hydrolase"/>
    <property type="match status" value="1"/>
</dbReference>
<dbReference type="GO" id="GO:0016787">
    <property type="term" value="F:hydrolase activity"/>
    <property type="evidence" value="ECO:0007669"/>
    <property type="project" value="UniProtKB-KW"/>
</dbReference>
<evidence type="ECO:0000259" key="1">
    <source>
        <dbReference type="Pfam" id="PF20408"/>
    </source>
</evidence>
<feature type="domain" description="KANL3/Tex30 alpha/beta hydrolase-like" evidence="1">
    <location>
        <begin position="32"/>
        <end position="185"/>
    </location>
</feature>
<keyword evidence="2" id="KW-0378">Hydrolase</keyword>
<keyword evidence="3" id="KW-1185">Reference proteome</keyword>
<dbReference type="Pfam" id="PF20408">
    <property type="entry name" value="Abhydrolase_11"/>
    <property type="match status" value="1"/>
</dbReference>
<dbReference type="EMBL" id="FQVM01000022">
    <property type="protein sequence ID" value="SHE98175.1"/>
    <property type="molecule type" value="Genomic_DNA"/>
</dbReference>
<accession>A0A1M4XXL0</accession>
<dbReference type="OrthoDB" id="1908495at2"/>
<proteinExistence type="predicted"/>
<dbReference type="PIRSF" id="PIRSF033634">
    <property type="entry name" value="UCP033634"/>
    <property type="match status" value="1"/>
</dbReference>
<evidence type="ECO:0000313" key="2">
    <source>
        <dbReference type="EMBL" id="SHE98175.1"/>
    </source>
</evidence>